<dbReference type="EMBL" id="ASGP02000001">
    <property type="protein sequence ID" value="KAH9527611.1"/>
    <property type="molecule type" value="Genomic_DNA"/>
</dbReference>
<feature type="region of interest" description="Disordered" evidence="2">
    <location>
        <begin position="157"/>
        <end position="181"/>
    </location>
</feature>
<dbReference type="EMBL" id="SDOV01000004">
    <property type="protein sequence ID" value="KAH7641669.1"/>
    <property type="molecule type" value="Genomic_DNA"/>
</dbReference>
<protein>
    <submittedName>
        <fullName evidence="5">Calcyclin-binding protein-like protein</fullName>
    </submittedName>
</protein>
<proteinExistence type="predicted"/>
<dbReference type="PANTHER" id="PTHR13164:SF3">
    <property type="entry name" value="CALCYCLIN-BINDING PROTEIN"/>
    <property type="match status" value="1"/>
</dbReference>
<feature type="domain" description="CS" evidence="4">
    <location>
        <begin position="68"/>
        <end position="158"/>
    </location>
</feature>
<dbReference type="Gene3D" id="2.60.40.790">
    <property type="match status" value="1"/>
</dbReference>
<dbReference type="Pfam" id="PF04969">
    <property type="entry name" value="CS"/>
    <property type="match status" value="1"/>
</dbReference>
<reference evidence="6" key="4">
    <citation type="journal article" date="2022" name="Res Sq">
        <title>Comparative Genomics Reveals Insights into the Divergent Evolution of Astigmatic Mites and Household Pest Adaptations.</title>
        <authorList>
            <person name="Xiong Q."/>
            <person name="Wan A.T.-Y."/>
            <person name="Liu X.-Y."/>
            <person name="Fung C.S.-H."/>
            <person name="Xiao X."/>
            <person name="Malainual N."/>
            <person name="Hou J."/>
            <person name="Wang L."/>
            <person name="Wang M."/>
            <person name="Yang K."/>
            <person name="Cui Y."/>
            <person name="Leung E."/>
            <person name="Nong W."/>
            <person name="Shin S.-K."/>
            <person name="Au S."/>
            <person name="Jeong K.Y."/>
            <person name="Chew F.T."/>
            <person name="Hui J."/>
            <person name="Leung T.F."/>
            <person name="Tungtrongchitr A."/>
            <person name="Zhong N."/>
            <person name="Liu Z."/>
            <person name="Tsui S."/>
        </authorList>
    </citation>
    <scope>NUCLEOTIDE SEQUENCE</scope>
    <source>
        <strain evidence="6">Derf</strain>
        <tissue evidence="6">Whole organism</tissue>
    </source>
</reference>
<dbReference type="InterPro" id="IPR052289">
    <property type="entry name" value="Calcyclin-binding_UBL-bridge"/>
</dbReference>
<dbReference type="PANTHER" id="PTHR13164">
    <property type="entry name" value="CALICYLIN BINDING PROTEIN"/>
    <property type="match status" value="1"/>
</dbReference>
<feature type="compositionally biased region" description="Basic and acidic residues" evidence="2">
    <location>
        <begin position="167"/>
        <end position="181"/>
    </location>
</feature>
<dbReference type="SUPFAM" id="SSF49764">
    <property type="entry name" value="HSP20-like chaperones"/>
    <property type="match status" value="1"/>
</dbReference>
<reference evidence="5" key="2">
    <citation type="submission" date="2020-06" db="EMBL/GenBank/DDBJ databases">
        <authorList>
            <person name="Ji K."/>
            <person name="Li J."/>
        </authorList>
    </citation>
    <scope>NUCLEOTIDE SEQUENCE</scope>
    <source>
        <strain evidence="5">JKM2019</strain>
        <tissue evidence="5">Whole body</tissue>
    </source>
</reference>
<reference evidence="6" key="1">
    <citation type="submission" date="2013-05" db="EMBL/GenBank/DDBJ databases">
        <authorList>
            <person name="Yim A.K.Y."/>
            <person name="Chan T.F."/>
            <person name="Ji K.M."/>
            <person name="Liu X.Y."/>
            <person name="Zhou J.W."/>
            <person name="Li R.Q."/>
            <person name="Yang K.Y."/>
            <person name="Li J."/>
            <person name="Li M."/>
            <person name="Law P.T.W."/>
            <person name="Wu Y.L."/>
            <person name="Cai Z.L."/>
            <person name="Qin H."/>
            <person name="Bao Y."/>
            <person name="Leung R.K.K."/>
            <person name="Ng P.K.S."/>
            <person name="Zou J."/>
            <person name="Zhong X.J."/>
            <person name="Ran P.X."/>
            <person name="Zhong N.S."/>
            <person name="Liu Z.G."/>
            <person name="Tsui S.K.W."/>
        </authorList>
    </citation>
    <scope>NUCLEOTIDE SEQUENCE</scope>
    <source>
        <strain evidence="6">Derf</strain>
        <tissue evidence="6">Whole organism</tissue>
    </source>
</reference>
<comment type="caution">
    <text evidence="6">The sequence shown here is derived from an EMBL/GenBank/DDBJ whole genome shotgun (WGS) entry which is preliminary data.</text>
</comment>
<dbReference type="GO" id="GO:0005634">
    <property type="term" value="C:nucleus"/>
    <property type="evidence" value="ECO:0007669"/>
    <property type="project" value="TreeGrafter"/>
</dbReference>
<dbReference type="OrthoDB" id="164025at2759"/>
<evidence type="ECO:0000313" key="7">
    <source>
        <dbReference type="Proteomes" id="UP000790347"/>
    </source>
</evidence>
<accession>A0A922I9T8</accession>
<sequence length="220" mass="25377">MASLNKLVQDLGEQIKELDRLKGEAQLDCNRQFIQNEINRLSLVKLNHEKELAKLTSNFGQSDQLGVIAVTNYMWDQSNEHIKIYIELDKTEKVDNGEIRLEFLSDTKFTCIFGKFRFTLGRLFKPLDQAKSKVIISKSNKLVITLYKAKSEHWSSLQSTTGTSPKLMDDKKDIDSGDPEKSLMNLMKKMYDEGDDEMKRTIAKSWYESQHKQGMPDFSP</sequence>
<keyword evidence="7" id="KW-1185">Reference proteome</keyword>
<evidence type="ECO:0000313" key="5">
    <source>
        <dbReference type="EMBL" id="KAH7641669.1"/>
    </source>
</evidence>
<dbReference type="PROSITE" id="PS51048">
    <property type="entry name" value="SGS"/>
    <property type="match status" value="1"/>
</dbReference>
<name>A0A922I9T8_DERFA</name>
<evidence type="ECO:0000313" key="6">
    <source>
        <dbReference type="EMBL" id="KAH9527611.1"/>
    </source>
</evidence>
<evidence type="ECO:0000259" key="3">
    <source>
        <dbReference type="PROSITE" id="PS51048"/>
    </source>
</evidence>
<organism evidence="6 7">
    <name type="scientific">Dermatophagoides farinae</name>
    <name type="common">American house dust mite</name>
    <dbReference type="NCBI Taxonomy" id="6954"/>
    <lineage>
        <taxon>Eukaryota</taxon>
        <taxon>Metazoa</taxon>
        <taxon>Ecdysozoa</taxon>
        <taxon>Arthropoda</taxon>
        <taxon>Chelicerata</taxon>
        <taxon>Arachnida</taxon>
        <taxon>Acari</taxon>
        <taxon>Acariformes</taxon>
        <taxon>Sarcoptiformes</taxon>
        <taxon>Astigmata</taxon>
        <taxon>Psoroptidia</taxon>
        <taxon>Analgoidea</taxon>
        <taxon>Pyroglyphidae</taxon>
        <taxon>Dermatophagoidinae</taxon>
        <taxon>Dermatophagoides</taxon>
    </lineage>
</organism>
<feature type="coiled-coil region" evidence="1">
    <location>
        <begin position="1"/>
        <end position="58"/>
    </location>
</feature>
<dbReference type="PROSITE" id="PS51203">
    <property type="entry name" value="CS"/>
    <property type="match status" value="1"/>
</dbReference>
<dbReference type="InterPro" id="IPR007052">
    <property type="entry name" value="CS_dom"/>
</dbReference>
<dbReference type="AlphaFoldDB" id="A0A922I9T8"/>
<evidence type="ECO:0000259" key="4">
    <source>
        <dbReference type="PROSITE" id="PS51203"/>
    </source>
</evidence>
<gene>
    <name evidence="6" type="ORF">DERF_001618</name>
    <name evidence="5" type="ORF">HUG17_4714</name>
</gene>
<feature type="domain" description="SGS" evidence="3">
    <location>
        <begin position="143"/>
        <end position="220"/>
    </location>
</feature>
<dbReference type="InterPro" id="IPR007699">
    <property type="entry name" value="SGS_dom"/>
</dbReference>
<dbReference type="Proteomes" id="UP000828236">
    <property type="component" value="Unassembled WGS sequence"/>
</dbReference>
<evidence type="ECO:0000256" key="1">
    <source>
        <dbReference type="SAM" id="Coils"/>
    </source>
</evidence>
<dbReference type="InterPro" id="IPR008978">
    <property type="entry name" value="HSP20-like_chaperone"/>
</dbReference>
<reference evidence="5" key="3">
    <citation type="journal article" date="2021" name="World Allergy Organ. J.">
        <title>Chromosome-level assembly of Dermatophagoides farinae genome and transcriptome reveals two novel allergens Der f 37 and Der f 39.</title>
        <authorList>
            <person name="Chen J."/>
            <person name="Cai Z."/>
            <person name="Fan D."/>
            <person name="Hu J."/>
            <person name="Hou Y."/>
            <person name="He Y."/>
            <person name="Zhang Z."/>
            <person name="Zhao Z."/>
            <person name="Gao P."/>
            <person name="Hu W."/>
            <person name="Sun J."/>
            <person name="Li J."/>
            <person name="Ji K."/>
        </authorList>
    </citation>
    <scope>NUCLEOTIDE SEQUENCE</scope>
    <source>
        <strain evidence="5">JKM2019</strain>
    </source>
</reference>
<dbReference type="Proteomes" id="UP000790347">
    <property type="component" value="Unassembled WGS sequence"/>
</dbReference>
<keyword evidence="1" id="KW-0175">Coiled coil</keyword>
<evidence type="ECO:0000256" key="2">
    <source>
        <dbReference type="SAM" id="MobiDB-lite"/>
    </source>
</evidence>